<evidence type="ECO:0000256" key="5">
    <source>
        <dbReference type="ARBA" id="ARBA00023002"/>
    </source>
</evidence>
<dbReference type="InterPro" id="IPR002227">
    <property type="entry name" value="Tyrosinase_Cu-bd"/>
</dbReference>
<dbReference type="Pfam" id="PF12143">
    <property type="entry name" value="PPO1_KFDV"/>
    <property type="match status" value="1"/>
</dbReference>
<comment type="caution">
    <text evidence="12">The sequence shown here is derived from an EMBL/GenBank/DDBJ whole genome shotgun (WGS) entry which is preliminary data.</text>
</comment>
<evidence type="ECO:0000256" key="2">
    <source>
        <dbReference type="ARBA" id="ARBA00009928"/>
    </source>
</evidence>
<protein>
    <submittedName>
        <fullName evidence="12">Catechol oxidase</fullName>
        <ecNumber evidence="12">1.10.3.1</ecNumber>
    </submittedName>
</protein>
<dbReference type="GO" id="GO:0004097">
    <property type="term" value="F:catechol oxidase activity"/>
    <property type="evidence" value="ECO:0007669"/>
    <property type="project" value="UniProtKB-EC"/>
</dbReference>
<evidence type="ECO:0000256" key="9">
    <source>
        <dbReference type="SAM" id="MobiDB-lite"/>
    </source>
</evidence>
<evidence type="ECO:0000256" key="7">
    <source>
        <dbReference type="ARBA" id="ARBA00023157"/>
    </source>
</evidence>
<dbReference type="InterPro" id="IPR027417">
    <property type="entry name" value="P-loop_NTPase"/>
</dbReference>
<organism evidence="12 13">
    <name type="scientific">Salvia divinorum</name>
    <name type="common">Maria pastora</name>
    <name type="synonym">Diviner's sage</name>
    <dbReference type="NCBI Taxonomy" id="28513"/>
    <lineage>
        <taxon>Eukaryota</taxon>
        <taxon>Viridiplantae</taxon>
        <taxon>Streptophyta</taxon>
        <taxon>Embryophyta</taxon>
        <taxon>Tracheophyta</taxon>
        <taxon>Spermatophyta</taxon>
        <taxon>Magnoliopsida</taxon>
        <taxon>eudicotyledons</taxon>
        <taxon>Gunneridae</taxon>
        <taxon>Pentapetalae</taxon>
        <taxon>asterids</taxon>
        <taxon>lamiids</taxon>
        <taxon>Lamiales</taxon>
        <taxon>Lamiaceae</taxon>
        <taxon>Nepetoideae</taxon>
        <taxon>Mentheae</taxon>
        <taxon>Salviinae</taxon>
        <taxon>Salvia</taxon>
        <taxon>Salvia subgen. Calosphace</taxon>
    </lineage>
</organism>
<dbReference type="GO" id="GO:0046872">
    <property type="term" value="F:metal ion binding"/>
    <property type="evidence" value="ECO:0007669"/>
    <property type="project" value="UniProtKB-KW"/>
</dbReference>
<feature type="domain" description="Tyrosinase copper-binding" evidence="11">
    <location>
        <begin position="343"/>
        <end position="354"/>
    </location>
</feature>
<evidence type="ECO:0000313" key="12">
    <source>
        <dbReference type="EMBL" id="KAL1551616.1"/>
    </source>
</evidence>
<comment type="cofactor">
    <cofactor evidence="1">
        <name>Cu(2+)</name>
        <dbReference type="ChEBI" id="CHEBI:29036"/>
    </cofactor>
</comment>
<dbReference type="EMBL" id="JBEAFC010000007">
    <property type="protein sequence ID" value="KAL1551616.1"/>
    <property type="molecule type" value="Genomic_DNA"/>
</dbReference>
<dbReference type="PANTHER" id="PTHR11474:SF123">
    <property type="entry name" value="CATECHOL OXIDASE"/>
    <property type="match status" value="1"/>
</dbReference>
<feature type="compositionally biased region" description="Polar residues" evidence="9">
    <location>
        <begin position="1"/>
        <end position="11"/>
    </location>
</feature>
<dbReference type="InterPro" id="IPR001752">
    <property type="entry name" value="Kinesin_motor_dom"/>
</dbReference>
<dbReference type="InterPro" id="IPR022740">
    <property type="entry name" value="Polyphenol_oxidase_C"/>
</dbReference>
<keyword evidence="6" id="KW-0186">Copper</keyword>
<evidence type="ECO:0000313" key="13">
    <source>
        <dbReference type="Proteomes" id="UP001567538"/>
    </source>
</evidence>
<evidence type="ECO:0000256" key="3">
    <source>
        <dbReference type="ARBA" id="ARBA00022723"/>
    </source>
</evidence>
<keyword evidence="7" id="KW-1015">Disulfide bond</keyword>
<feature type="domain" description="Tyrosinase copper-binding" evidence="10">
    <location>
        <begin position="185"/>
        <end position="202"/>
    </location>
</feature>
<evidence type="ECO:0000256" key="6">
    <source>
        <dbReference type="ARBA" id="ARBA00023008"/>
    </source>
</evidence>
<dbReference type="InterPro" id="IPR022739">
    <property type="entry name" value="Polyphenol_oxidase_cen"/>
</dbReference>
<gene>
    <name evidence="12" type="ORF">AAHA92_19436</name>
</gene>
<dbReference type="Gene3D" id="1.10.1280.10">
    <property type="entry name" value="Di-copper center containing domain from catechol oxidase"/>
    <property type="match status" value="1"/>
</dbReference>
<feature type="compositionally biased region" description="Polar residues" evidence="9">
    <location>
        <begin position="399"/>
        <end position="411"/>
    </location>
</feature>
<dbReference type="PROSITE" id="PS00498">
    <property type="entry name" value="TYROSINASE_2"/>
    <property type="match status" value="1"/>
</dbReference>
<accession>A0ABD1H5D5</accession>
<reference evidence="12 13" key="1">
    <citation type="submission" date="2024-06" db="EMBL/GenBank/DDBJ databases">
        <title>A chromosome level genome sequence of Diviner's sage (Salvia divinorum).</title>
        <authorList>
            <person name="Ford S.A."/>
            <person name="Ro D.-K."/>
            <person name="Ness R.W."/>
            <person name="Phillips M.A."/>
        </authorList>
    </citation>
    <scope>NUCLEOTIDE SEQUENCE [LARGE SCALE GENOMIC DNA]</scope>
    <source>
        <strain evidence="12">SAF-2024a</strain>
        <tissue evidence="12">Leaf</tissue>
    </source>
</reference>
<keyword evidence="4" id="KW-0883">Thioether bond</keyword>
<dbReference type="EC" id="1.10.3.1" evidence="12"/>
<dbReference type="AlphaFoldDB" id="A0ABD1H5D5"/>
<feature type="region of interest" description="Disordered" evidence="9">
    <location>
        <begin position="1"/>
        <end position="30"/>
    </location>
</feature>
<dbReference type="Gene3D" id="3.40.850.10">
    <property type="entry name" value="Kinesin motor domain"/>
    <property type="match status" value="1"/>
</dbReference>
<dbReference type="InterPro" id="IPR036961">
    <property type="entry name" value="Kinesin_motor_dom_sf"/>
</dbReference>
<evidence type="ECO:0000259" key="11">
    <source>
        <dbReference type="PROSITE" id="PS00498"/>
    </source>
</evidence>
<keyword evidence="8" id="KW-0505">Motor protein</keyword>
<evidence type="ECO:0000256" key="8">
    <source>
        <dbReference type="ARBA" id="ARBA00023175"/>
    </source>
</evidence>
<dbReference type="PROSITE" id="PS00497">
    <property type="entry name" value="TYROSINASE_1"/>
    <property type="match status" value="1"/>
</dbReference>
<dbReference type="Pfam" id="PF00264">
    <property type="entry name" value="Tyrosinase"/>
    <property type="match status" value="1"/>
</dbReference>
<comment type="similarity">
    <text evidence="2">Belongs to the tyrosinase family.</text>
</comment>
<evidence type="ECO:0000256" key="4">
    <source>
        <dbReference type="ARBA" id="ARBA00022784"/>
    </source>
</evidence>
<keyword evidence="13" id="KW-1185">Reference proteome</keyword>
<proteinExistence type="inferred from homology"/>
<feature type="region of interest" description="Disordered" evidence="9">
    <location>
        <begin position="398"/>
        <end position="496"/>
    </location>
</feature>
<dbReference type="InterPro" id="IPR050316">
    <property type="entry name" value="Tyrosinase/Hemocyanin"/>
</dbReference>
<dbReference type="Proteomes" id="UP001567538">
    <property type="component" value="Unassembled WGS sequence"/>
</dbReference>
<sequence length="850" mass="95957">MTSLYSPCTVLSTTHPHHRISPPPPPNTRRSRRFLVSCSGGSGDQPKVDRRNMLLGLYGASNLILRGPDASAKPIQPPDFTKCGDARESTTGDLLDLNCCPPVSDSGFVDYKLPGVSRLRRRRAAYDMSPTQLGQYEEAMRRMRALDETDPDDPRGFTQQANIHCAYCNGAHDQLGYPCLDLSVHYSWIFFPFHRWYLYFFERILGSLIDDPDFALPYWNWDNPRGMQFPAIFNNPNSPLYDSFRNQKHVPPAIASLILRNEATDPTQIISENLSIMYNEMIGGVNSAVEFMGQPYRAGDQVPPMSLGGTLERGSHIAIHAWVGDPDKPYNEDLGNFYSAARDPVFFAHHSNVDRLWAIWQGIKTKYQKTILDRDYLDASFLFYDENKQLVRVKAGDCDTSQPEYQPQCTPSHGPDSCGQHRTHQAGYQPWQPTYHPPGQPPQLNRSLSHRRSAAPLPAAAPPPPPRSSSTHLPQPSRKFIDSGLQRGRHSSPNLMVRSPSHAQLVAVSDYNEKLRIYRLEQAALLARVTAWFKENIDDENLAKENSDNTPTMVLDEDVPNTIAHNDGATLDVPNDESLEEIVKNDNMSPQVLDEVYDDKIGDLIDPAHRESEIKDDVETLSEEYVACYKDVTQIQILNKILSNRKIGATKINFKSTRSHIMFTCIMESWCRSSIQNCTDNKALGYEYQKVETPWECYRPRKKVEPEKKKKEKKKKNLRGLLGPEKVFPVSLKEAVRVVVVKLSKGNADDWLVLEEIQTDCTKLVKFDVFVNDEDEEPGELDRPGYAGTYAQLPHRVHSSQIKGALKLSLKELYENIDIGDQESVVVTIVPRINGEVVTIGGVKIIPASR</sequence>
<evidence type="ECO:0000256" key="1">
    <source>
        <dbReference type="ARBA" id="ARBA00001973"/>
    </source>
</evidence>
<dbReference type="PANTHER" id="PTHR11474">
    <property type="entry name" value="TYROSINASE FAMILY MEMBER"/>
    <property type="match status" value="1"/>
</dbReference>
<name>A0ABD1H5D5_SALDI</name>
<dbReference type="InterPro" id="IPR008922">
    <property type="entry name" value="Di-copper_centre_dom_sf"/>
</dbReference>
<dbReference type="SUPFAM" id="SSF52540">
    <property type="entry name" value="P-loop containing nucleoside triphosphate hydrolases"/>
    <property type="match status" value="1"/>
</dbReference>
<dbReference type="SUPFAM" id="SSF48056">
    <property type="entry name" value="Di-copper centre-containing domain"/>
    <property type="match status" value="1"/>
</dbReference>
<dbReference type="Pfam" id="PF12142">
    <property type="entry name" value="PPO1_DWL"/>
    <property type="match status" value="1"/>
</dbReference>
<dbReference type="PRINTS" id="PR00092">
    <property type="entry name" value="TYROSINASE"/>
</dbReference>
<evidence type="ECO:0000259" key="10">
    <source>
        <dbReference type="PROSITE" id="PS00497"/>
    </source>
</evidence>
<keyword evidence="3" id="KW-0479">Metal-binding</keyword>
<dbReference type="Pfam" id="PF00225">
    <property type="entry name" value="Kinesin"/>
    <property type="match status" value="1"/>
</dbReference>
<keyword evidence="5 12" id="KW-0560">Oxidoreductase</keyword>